<gene>
    <name evidence="4" type="ORF">METZ01_LOCUS504572</name>
</gene>
<keyword evidence="2" id="KW-0560">Oxidoreductase</keyword>
<feature type="domain" description="Nitroreductase" evidence="3">
    <location>
        <begin position="21"/>
        <end position="194"/>
    </location>
</feature>
<evidence type="ECO:0000313" key="4">
    <source>
        <dbReference type="EMBL" id="SVE51718.1"/>
    </source>
</evidence>
<name>A0A383E6K4_9ZZZZ</name>
<dbReference type="InterPro" id="IPR029479">
    <property type="entry name" value="Nitroreductase"/>
</dbReference>
<dbReference type="PANTHER" id="PTHR43673">
    <property type="entry name" value="NAD(P)H NITROREDUCTASE YDGI-RELATED"/>
    <property type="match status" value="1"/>
</dbReference>
<dbReference type="PANTHER" id="PTHR43673:SF10">
    <property type="entry name" value="NADH DEHYDROGENASE_NAD(P)H NITROREDUCTASE XCC3605-RELATED"/>
    <property type="match status" value="1"/>
</dbReference>
<dbReference type="Pfam" id="PF00881">
    <property type="entry name" value="Nitroreductase"/>
    <property type="match status" value="1"/>
</dbReference>
<evidence type="ECO:0000259" key="3">
    <source>
        <dbReference type="Pfam" id="PF00881"/>
    </source>
</evidence>
<feature type="non-terminal residue" evidence="4">
    <location>
        <position position="1"/>
    </location>
</feature>
<dbReference type="AlphaFoldDB" id="A0A383E6K4"/>
<comment type="similarity">
    <text evidence="1">Belongs to the nitroreductase family.</text>
</comment>
<sequence>WEKGEYQMNFDISQTDELLATTRAVRKRLDFDKHVPRAIISECIALSQQAPTGGNSQGWRWLVVEDADKRAALAELYRKGAAGYLHAEGDKAREAGDQQTLRVFDSAVYLAENLQHAPLHVIPCLQGRPPEDAPMVSVAAMMGSIFPAVWSFQLALRARGLGSCLTSLHLMYEKEAATLLGIPNDVLQVALLPVAYTKGSDFKRAKRPDSSTIVHWDSWS</sequence>
<dbReference type="GO" id="GO:0016491">
    <property type="term" value="F:oxidoreductase activity"/>
    <property type="evidence" value="ECO:0007669"/>
    <property type="project" value="UniProtKB-KW"/>
</dbReference>
<dbReference type="InterPro" id="IPR000415">
    <property type="entry name" value="Nitroreductase-like"/>
</dbReference>
<dbReference type="EMBL" id="UINC01222789">
    <property type="protein sequence ID" value="SVE51718.1"/>
    <property type="molecule type" value="Genomic_DNA"/>
</dbReference>
<protein>
    <recommendedName>
        <fullName evidence="3">Nitroreductase domain-containing protein</fullName>
    </recommendedName>
</protein>
<evidence type="ECO:0000256" key="1">
    <source>
        <dbReference type="ARBA" id="ARBA00007118"/>
    </source>
</evidence>
<evidence type="ECO:0000256" key="2">
    <source>
        <dbReference type="ARBA" id="ARBA00023002"/>
    </source>
</evidence>
<dbReference type="SUPFAM" id="SSF55469">
    <property type="entry name" value="FMN-dependent nitroreductase-like"/>
    <property type="match status" value="1"/>
</dbReference>
<dbReference type="CDD" id="cd02062">
    <property type="entry name" value="Nitro_FMN_reductase"/>
    <property type="match status" value="1"/>
</dbReference>
<dbReference type="Gene3D" id="3.40.109.10">
    <property type="entry name" value="NADH Oxidase"/>
    <property type="match status" value="1"/>
</dbReference>
<reference evidence="4" key="1">
    <citation type="submission" date="2018-05" db="EMBL/GenBank/DDBJ databases">
        <authorList>
            <person name="Lanie J.A."/>
            <person name="Ng W.-L."/>
            <person name="Kazmierczak K.M."/>
            <person name="Andrzejewski T.M."/>
            <person name="Davidsen T.M."/>
            <person name="Wayne K.J."/>
            <person name="Tettelin H."/>
            <person name="Glass J.I."/>
            <person name="Rusch D."/>
            <person name="Podicherti R."/>
            <person name="Tsui H.-C.T."/>
            <person name="Winkler M.E."/>
        </authorList>
    </citation>
    <scope>NUCLEOTIDE SEQUENCE</scope>
</reference>
<organism evidence="4">
    <name type="scientific">marine metagenome</name>
    <dbReference type="NCBI Taxonomy" id="408172"/>
    <lineage>
        <taxon>unclassified sequences</taxon>
        <taxon>metagenomes</taxon>
        <taxon>ecological metagenomes</taxon>
    </lineage>
</organism>
<proteinExistence type="inferred from homology"/>
<accession>A0A383E6K4</accession>